<evidence type="ECO:0000313" key="3">
    <source>
        <dbReference type="Proteomes" id="UP000095039"/>
    </source>
</evidence>
<accession>A0A1E5C425</accession>
<protein>
    <submittedName>
        <fullName evidence="2">Uncharacterized protein</fullName>
    </submittedName>
</protein>
<organism evidence="2 3">
    <name type="scientific">Enterovibrio norvegicus FF-454</name>
    <dbReference type="NCBI Taxonomy" id="1185651"/>
    <lineage>
        <taxon>Bacteria</taxon>
        <taxon>Pseudomonadati</taxon>
        <taxon>Pseudomonadota</taxon>
        <taxon>Gammaproteobacteria</taxon>
        <taxon>Vibrionales</taxon>
        <taxon>Vibrionaceae</taxon>
        <taxon>Enterovibrio</taxon>
    </lineage>
</organism>
<name>A0A1E5C425_9GAMM</name>
<evidence type="ECO:0000313" key="2">
    <source>
        <dbReference type="EMBL" id="OEE60215.1"/>
    </source>
</evidence>
<keyword evidence="3" id="KW-1185">Reference proteome</keyword>
<evidence type="ECO:0000256" key="1">
    <source>
        <dbReference type="SAM" id="MobiDB-lite"/>
    </source>
</evidence>
<comment type="caution">
    <text evidence="2">The sequence shown here is derived from an EMBL/GenBank/DDBJ whole genome shotgun (WGS) entry which is preliminary data.</text>
</comment>
<dbReference type="RefSeq" id="WP_016961843.1">
    <property type="nucleotide sequence ID" value="NZ_AJWN02000068.1"/>
</dbReference>
<dbReference type="AlphaFoldDB" id="A0A1E5C425"/>
<dbReference type="Proteomes" id="UP000095039">
    <property type="component" value="Unassembled WGS sequence"/>
</dbReference>
<feature type="region of interest" description="Disordered" evidence="1">
    <location>
        <begin position="616"/>
        <end position="638"/>
    </location>
</feature>
<gene>
    <name evidence="2" type="ORF">A1OK_12075</name>
</gene>
<sequence>MKKSSIYVLSTFFAILAFWIFTLYSEENIQTGKVDEGKITAIIDKKTQSNSDIPSTPINNNPIKNTVTHNDSQYLGYKITVGTKLVTDLDKIEEIKSLTTFDIVLQKSQFAESNLKGLVTNLKIDSASFGDINDNNPLGFTYSYEGPQIYRDVDLLGLDLSHPLGITAYVLSSISYSDSPSPIIFQEPSRTVEYTYQISANGDKASRVMQSIIPISQTDDTANLSSDYQETWSARLNTNKRIASAASHGTLSATLLLPVESRNDQANNADVTLTQEIFITATQFTPSNVSFPDDLFAFNANKKFNTALVASTNNKIIESDETFYTELDKLSTSLSFSDSIIVGEYLLSYKTVAEVKGMLSDDTLTALERQAILMAIQNANKPESEVYLSSVVMDAEVPDRFRNAGMVNLALVESSTQITLNALDGVMQQKEAPSLVETALYNIGNLARSNPALANESNGIILDIIDRSADGSREKVVALRAAANSDNDVFTSSFVKSLESEAINERYAAVEGALRREGGKEEALNRLVKEDSAIVMIAAAKYYSSNEMPAAEQEKFYERLVNETNPEIQEALTSVLLSGKGGGPNNTTLKKLEELAQTSGQPGVKKVVDIYKNDFHQQQLTSSQTTPQSQDASASTTN</sequence>
<feature type="compositionally biased region" description="Low complexity" evidence="1">
    <location>
        <begin position="617"/>
        <end position="638"/>
    </location>
</feature>
<proteinExistence type="predicted"/>
<dbReference type="EMBL" id="AJWN02000068">
    <property type="protein sequence ID" value="OEE60215.1"/>
    <property type="molecule type" value="Genomic_DNA"/>
</dbReference>
<reference evidence="2 3" key="1">
    <citation type="journal article" date="2012" name="Science">
        <title>Ecological populations of bacteria act as socially cohesive units of antibiotic production and resistance.</title>
        <authorList>
            <person name="Cordero O.X."/>
            <person name="Wildschutte H."/>
            <person name="Kirkup B."/>
            <person name="Proehl S."/>
            <person name="Ngo L."/>
            <person name="Hussain F."/>
            <person name="Le Roux F."/>
            <person name="Mincer T."/>
            <person name="Polz M.F."/>
        </authorList>
    </citation>
    <scope>NUCLEOTIDE SEQUENCE [LARGE SCALE GENOMIC DNA]</scope>
    <source>
        <strain evidence="2 3">FF-454</strain>
    </source>
</reference>